<sequence>MRCDDGKYRFQLPSYSINDWTVSGLMVSPSFGLQTFQPMRLQVLDDFYLAIKAPPSDLVEGEQFQIQISVIAPNVTELVTAHVRLLTSADEAFCFKNLILNSYPHINLTLDRDSKISLTSFTATALRRGNYTLDVELWVDGSMRDVKNIPLKVSSLIFEEEHVLTDETTPIANLSTMTSSYSDSSNLQLKMRFNKEDNQQRCKGLKVDHWILEASETTPSGDYEDFLFQSLGRKRRSVSLPTVTDWSAPRHSLRICYRILQKSASGSYYIDVESFTGYKAADYPLESEDDNCRITGINSESYDRGRIIMVENHAGNHSWCCFSLILESTTPYIDSGHTQHNQSASVRIHNSDSPGDFCLEFYNLHTQTPYSDHICSQHGCLCTEGALSCKRLRTQSTKKTTLSLARVYLAARYAFKVKVLASQGQVNGYFVDEVVVEGSYGNIHLDTGQKLFIYYKKKKHCQLFGANFTYLVMGRQLHVPHNDNLSSSLYLDHQASVINLVELEMRSDYDAIKCFLESLLCSTSQSHMQSELLSNAETGQYIYINPLYTNSSNSEEIAGIINSNCKYKKALEEDGLIETYESRFRMSEIECQADLSHVYTLQRAYQSIRRHRRHKRQRRRRARH</sequence>
<feature type="domain" description="Alpha-2-macroglobulin" evidence="1">
    <location>
        <begin position="7"/>
        <end position="75"/>
    </location>
</feature>
<reference evidence="2" key="1">
    <citation type="submission" date="2020-06" db="EMBL/GenBank/DDBJ databases">
        <title>Draft genome of Bugula neritina, a colonial animal packing powerful symbionts and potential medicines.</title>
        <authorList>
            <person name="Rayko M."/>
        </authorList>
    </citation>
    <scope>NUCLEOTIDE SEQUENCE [LARGE SCALE GENOMIC DNA]</scope>
    <source>
        <strain evidence="2">Kwan_BN1</strain>
    </source>
</reference>
<dbReference type="Proteomes" id="UP000593567">
    <property type="component" value="Unassembled WGS sequence"/>
</dbReference>
<dbReference type="GO" id="GO:0004866">
    <property type="term" value="F:endopeptidase inhibitor activity"/>
    <property type="evidence" value="ECO:0007669"/>
    <property type="project" value="InterPro"/>
</dbReference>
<protein>
    <recommendedName>
        <fullName evidence="1">Alpha-2-macroglobulin domain-containing protein</fullName>
    </recommendedName>
</protein>
<keyword evidence="3" id="KW-1185">Reference proteome</keyword>
<proteinExistence type="predicted"/>
<evidence type="ECO:0000259" key="1">
    <source>
        <dbReference type="Pfam" id="PF00207"/>
    </source>
</evidence>
<dbReference type="Gene3D" id="2.40.50.120">
    <property type="match status" value="1"/>
</dbReference>
<gene>
    <name evidence="2" type="ORF">EB796_003925</name>
</gene>
<dbReference type="InterPro" id="IPR008993">
    <property type="entry name" value="TIMP-like_OB-fold"/>
</dbReference>
<name>A0A7J7KGQ2_BUGNE</name>
<evidence type="ECO:0000313" key="3">
    <source>
        <dbReference type="Proteomes" id="UP000593567"/>
    </source>
</evidence>
<dbReference type="InterPro" id="IPR036595">
    <property type="entry name" value="A-macroglobulin_rcpt-bd_sf"/>
</dbReference>
<organism evidence="2 3">
    <name type="scientific">Bugula neritina</name>
    <name type="common">Brown bryozoan</name>
    <name type="synonym">Sertularia neritina</name>
    <dbReference type="NCBI Taxonomy" id="10212"/>
    <lineage>
        <taxon>Eukaryota</taxon>
        <taxon>Metazoa</taxon>
        <taxon>Spiralia</taxon>
        <taxon>Lophotrochozoa</taxon>
        <taxon>Bryozoa</taxon>
        <taxon>Gymnolaemata</taxon>
        <taxon>Cheilostomatida</taxon>
        <taxon>Flustrina</taxon>
        <taxon>Buguloidea</taxon>
        <taxon>Bugulidae</taxon>
        <taxon>Bugula</taxon>
    </lineage>
</organism>
<evidence type="ECO:0000313" key="2">
    <source>
        <dbReference type="EMBL" id="KAF6037769.1"/>
    </source>
</evidence>
<dbReference type="Pfam" id="PF00207">
    <property type="entry name" value="A2M"/>
    <property type="match status" value="1"/>
</dbReference>
<dbReference type="InterPro" id="IPR001599">
    <property type="entry name" value="Macroglobln_a2"/>
</dbReference>
<dbReference type="GO" id="GO:0005576">
    <property type="term" value="C:extracellular region"/>
    <property type="evidence" value="ECO:0007669"/>
    <property type="project" value="InterPro"/>
</dbReference>
<dbReference type="AlphaFoldDB" id="A0A7J7KGQ2"/>
<dbReference type="PANTHER" id="PTHR11412:SF166">
    <property type="entry name" value="NTR DOMAIN-CONTAINING PROTEIN"/>
    <property type="match status" value="1"/>
</dbReference>
<accession>A0A7J7KGQ2</accession>
<comment type="caution">
    <text evidence="2">The sequence shown here is derived from an EMBL/GenBank/DDBJ whole genome shotgun (WGS) entry which is preliminary data.</text>
</comment>
<dbReference type="EMBL" id="VXIV02000521">
    <property type="protein sequence ID" value="KAF6037769.1"/>
    <property type="molecule type" value="Genomic_DNA"/>
</dbReference>
<dbReference type="PANTHER" id="PTHR11412">
    <property type="entry name" value="MACROGLOBULIN / COMPLEMENT"/>
    <property type="match status" value="1"/>
</dbReference>
<dbReference type="InterPro" id="IPR050473">
    <property type="entry name" value="A2M/Complement_sys"/>
</dbReference>
<dbReference type="Gene3D" id="2.60.40.690">
    <property type="entry name" value="Alpha-macroglobulin, receptor-binding domain"/>
    <property type="match status" value="1"/>
</dbReference>